<gene>
    <name evidence="8" type="ORF">OG929_40800</name>
</gene>
<keyword evidence="4" id="KW-0677">Repeat</keyword>
<name>A0ABZ1XCM1_9ACTN</name>
<dbReference type="InterPro" id="IPR009081">
    <property type="entry name" value="PP-bd_ACP"/>
</dbReference>
<dbReference type="CDD" id="cd19531">
    <property type="entry name" value="LCL_NRPS-like"/>
    <property type="match status" value="5"/>
</dbReference>
<dbReference type="SMART" id="SM00823">
    <property type="entry name" value="PKS_PP"/>
    <property type="match status" value="6"/>
</dbReference>
<dbReference type="SUPFAM" id="SSF47336">
    <property type="entry name" value="ACP-like"/>
    <property type="match status" value="6"/>
</dbReference>
<feature type="region of interest" description="Disordered" evidence="6">
    <location>
        <begin position="6414"/>
        <end position="6433"/>
    </location>
</feature>
<dbReference type="PROSITE" id="PS50075">
    <property type="entry name" value="CARRIER"/>
    <property type="match status" value="6"/>
</dbReference>
<dbReference type="RefSeq" id="WP_329273242.1">
    <property type="nucleotide sequence ID" value="NZ_CP109011.1"/>
</dbReference>
<dbReference type="InterPro" id="IPR020806">
    <property type="entry name" value="PKS_PP-bd"/>
</dbReference>
<organism evidence="8 9">
    <name type="scientific">Streptomyces pseudovenezuelae</name>
    <dbReference type="NCBI Taxonomy" id="67350"/>
    <lineage>
        <taxon>Bacteria</taxon>
        <taxon>Bacillati</taxon>
        <taxon>Actinomycetota</taxon>
        <taxon>Actinomycetes</taxon>
        <taxon>Kitasatosporales</taxon>
        <taxon>Streptomycetaceae</taxon>
        <taxon>Streptomyces</taxon>
        <taxon>Streptomyces aurantiacus group</taxon>
    </lineage>
</organism>
<dbReference type="Pfam" id="PF00501">
    <property type="entry name" value="AMP-binding"/>
    <property type="match status" value="6"/>
</dbReference>
<feature type="domain" description="Carrier" evidence="7">
    <location>
        <begin position="3881"/>
        <end position="3956"/>
    </location>
</feature>
<evidence type="ECO:0000256" key="2">
    <source>
        <dbReference type="ARBA" id="ARBA00022450"/>
    </source>
</evidence>
<dbReference type="NCBIfam" id="NF003417">
    <property type="entry name" value="PRK04813.1"/>
    <property type="match status" value="6"/>
</dbReference>
<sequence length="6533" mass="695964">MSRERLSGGVMHGEPNSWRDQPADLPALELPVDRPRTPGGPGRTAVVRFDLPPTTAQRLTELSRTGETTVPTLVLAALSVLMGRYAGTDDVVVATDGAVARTDLSGEPSFAELPGRVRVIAGGAARHPVGFAYTGDDGAPETQSDLLLHLSLTRPGRLSGEFRYDTAQFDTATVERTARHLLALIETAAEHPDRCVHELAVPTPEERAALVRAGDGPALALPPAAGVHELIAHWAAHSPDAVAVVAGDRALTYGALLTRANRLAHHLRGLGVGPESVVALCLDRGADMVVAVLAVWQAGGAYLPLDPEYPAERLEFMLADSGATVLVGGAGPVGTLPADRVVRLEDRARWKALPSSAPDTEARPAQLAYVIYTSGSTGQPKGVQVAHEGLLNLAVAFRPVLGAAPGTRALQFASLSFDAAVLDVAMTLAAGGTLVVASSTDRAQPTALATLVRAQAVTVASVSPSLLGVLEPAALADVSAMLVGSERVGTQVARDWAPGRRLVNGYGPTETSVIACVGPVDADAPGAPPIGGPLPNTRVYVLDPTLEPVPVGAVGELFIAGPQLARGYGGRAALTGERFVADPFAADGSRMYRSGDRVRWLADGRLEFVARADGQLKVRGFRVEPGEVEEALAAHEGVRAVAVTAFGEGEARRLAAYVVPSDPAHGMPPVDTLRDLAGRRLPDFMVPSVFVELTALPLTTNGKLDRAALPAPEHAQRRQGPYVAPAAGTEEVLAGIWARLLGVDRVGAEDSFFVLGGHSLLAAQVMSRIRETFGAELPLAVLFERPTVRQLAEAVADATGGTGARNGTDDSTIEAVGRGDEPLPLSFGQQRLWFLDQLDPGSAEYNLPLRLHIDHALDVTALRAALDTVLARHEALRTRLVPGQDGTVHQVIDAPAPFPLPVVDVSAGADPRRESRRLADQEATAPFDLATGPLIRAVLIRSAPDDHLLALSAHHAVFDEWSDLVLQRELWALYNAFRAGGPNPLPPLPVQYADFAVWQRRSLTAPVMEEQLAYWRAQLADLPTSELPTDRPRPPVRPTEGAVTRFTVPPHTAEALRTVAREHGTTMFMTLLAAFDVLLGKYTGSQDVVVGTPVANRNRAETEDLIGFFVNTLVMRTDLSGDPTFAELLERVRETALGAYAHQDLPFEQLVDTIVTERDRSRSPLFQTMFTYGTPGGSYVNPGTLPVKCDLALRLVEGGDGLLGEVEYSTALFDAGTVERLSGHLVRLLEAVGEDAGRRVGELPVLSVAEVEQVVRAWNGRSVALPSVGGVHELIVAHASAAPDAVAVVSGGRVLSYGGLVARAGRLARVLRARGVGAESVVGLCLPRGVDMVVAVLGVWLAGGTYLPLDPEYPADRLEFMVADSGAQVVLREGDLDLAEDLPSTAPEVAVDAAQLAYVIYTSGSTGRPKGVQVSHGGVVGMVSALGPELGAGPGVRVLQFASFSFDAAVLDIAVTLARGGTLVVASAGERAEPEELTSMICAQGVGAASVVPSLLGVLDPRQVSGIETLLLGAERLTEQVARAWSPGRRLVNTYGPTEATVMVTAGAVDGSGLPPIGWPVANARLYVLDDRLAPVPAGVAGEVFIAGPQVARGYAGRPALTGERFLPDPFTADGSRMYRSGDRARWLPDGRLDFVGRADQQVKVRGFRIEPGEIEAVLTTHPQIRTAVVLPFGEEDDRRLVAYLVPRDATEGIPTFADLRTHTAAHLPAFMIPSVFTPIASLPLTPNGKLDRSALPQPERRELSGYVQPASPTEELLAGVWSRLLGVARVGVTDNFFELGGHSLLATRVGSRIRDLLAVDVPLSAVFDRPTVRELAALVDRSARGTAVPPVTAVDRGRPLPLSFAQQRLWFLDQLEPGSAEYTIALPVWLRGEKPDVEALGAALGEIVARHEVLRTRLVVGAGGVPYQWVDASAGFPLPLVDVSGEPDPVVAARELVAGDAAVPFDLAQGPLLRATLVRLAPDQHVLAVTVHHIVFDEWSDRVFRRELRSLYEAFQNGRPVPLAPLPLQYADFAAWQRQWLTGAALASQLAYWVEQLADLPELELPVDRKRPPVRSTEGAVLRFTVPAHTTEALRGLSRTHDSTMFMTLLAALGVLLGRYGGTEDVAVGTPVANRNRAETEDLIGFFVNTLVLRTDLSGDPTFAELLARVRETALGAFTHQDLPFEQLVDELVVERDRSRTPLFQVMFNYATWEAGDVLTDVLPAKYDLLVTVGDTGGDHGLNCEMQYSTALFDAATIDRMTGHFVSLLERVAEAPERPLSQVPTLPAHELDLLAAEWHGGGAPGLGARGVHELVAGRAVARPDAVALVCGERRLTYGGLTERANRLAHRLREAGVGAESVVGLCLDRGVDTVVAMLAVWQAGGAWLSLDPQYPAERLEFMLTDSRAALVVTQAHHAGVLPDGVAPLLVLDDPATAAAISAGPRTAPGVTPHPEQLAYVIYTSGSTGRPKAVQVAHASVIRLFEAADASDALTLAPESVWSVSHSFAFDFSVWEVWAPLTRGARSVVVPMDRVREPWRLREVLAAEGVTHLSATPELFRQLSEAVEPGRELPALAFVVFGGDALQRPHLARWSAAHGLDTPALVNMYGITETTVHVTHHRIGAADLEGDPGLPVGQALPGWRVYVLDEHLHPVPVGVPGELYIGGAGVARGYGGRAALTAERFLADPFAGDGTRMYRSGDRARRLPDGVLEFAGRGDKQVKVRGFRIEPGEIEARLTAHPGVRSAVVTAHGDGAHRLLAAYLVPADQAVGAPAAAELREHLRHGLPDFMVPSAFVELAALPLTANGKLDRAALPVPQPHQAERPLVARASDGDGFVAPRGPSEELLAAIWAHVLDVERVGAHDNFFELGGHSLLATQVVFRIREAFSVELPLADLFDRPTVRDLAPLLDRSDAGVVVPRMTRIDRDRPLPLSFAQQRLWFLDQLEPGSVEYALLSPVHWNGHLDVAALRAALGGVVARHEVLRTRLVADADGIARQVIDPPHPFALPVVDVSTGTDPAAVARRLVAADAGVPFDLAAGPLVRATLIRLADEEHVLALAIHHVVFDEWSDRIFHRELLALYEAFCAGEPDPLPALEVQYADFAVWQRRWLDGEVLERQLSYWRERLSGTPDTELPIDRPRPAVRSSAGTRWRFALPQEVVQGLRGLSRECGVSMFMTLLAAYAVLLGRYAGSEDVVVGTPVANRNRAETEDLIGFFVNTLVMRADLSGDPSFREVLGRVRETALGAYAHQDVPFEQVVDALVAERDRSRTPLFQALLNYDFVESEASRAATGRTVDRSGSAADVVAKYDLRLVLSDDGHGLDAEFEYSRALFDATTVQQMADHLVTLLSAVALDADRTLSRLPVLPAHELDRLLREWNDGAVPVPPSGGVPELIAERAATAADTVAVVSGDRTLTYGALAARAHRLAHYLRAVGVGAESVVALCLPRGADMIVTVLAVWQAGGAYLPLDPEYPAERLGFMLTDSGAEVVIGTEDLVDELPVGRLRTVVLDDPSVRAVLATQPTDAPDVGVLPGQLAYVIYTSGSTGRPKGVQVTHGGAVNYVVSVVDRAGWGAGERFGLLQPAVTDLGNTVVFGCLASGGVLHILDGDVALDGRAVAGYLAGWAVDWVKVVPSHLAALAADAGVEGLIPGRGLMLGGEGASPVWLGGLLEAAGERAVVNHYGPTEATVGVVAGRLDTGVLADGVVPLGTPLANTRVYVLDATLRPVPIGMVGELYVAGPQVARGYRGRSALTAERFVPDAFAGDGTRMYRTGDRARWRADGRLEFLGRIDAQLKVRGYRVEPGEVEAALVSHALVRSAVVTARGEGRGRRLVAYLVPADHDEGLPPVAELRAFAGSRLPEHMVPSVFVELGEFPLTANGKLDRAALPEPDAEESGTGTHTPSVTDTEELLTGIWSDVLGIGRVGTLDDFFDLGGHSLLATQVISRIREVFGTEVPLSALFDAPTVREFATVVDNSATGLAVPPVTALDRNRSLPLSFGQQRLWFLEQLGDGTPEYNLTAAIRLDGDLDASALQAALSRITARHEVLRTRLVAGADGVATQVIDPPRPFPLPVVDVSDTARPEAAARALAAADAALPFDLSAGPLIRGVLVTVAADRHLLALAMHHAVSDEWSGRLLRGELTALYEAFRAGRPDPLPPLAVQYADFALWQRQWLDGDVLRSQLAYWRARLAGAPVLELPTDRPRPAVRSSEGGVVDFRVPEDTARRLRELTRGHGATMSMTLLAAFSVLLGRYADSRDVVVGTPVANRNRAETEDLIGFFVNTLVLRTDLSGDPTFAELLARVRETALGAYAHQDLPFEQLVEELVVERDRSRSPLFQVLFNYDTAGTDKSDVATGGPLTVSFDLAVRLGDGDDGLTGEFQYSTALFDAATVERMAGHLVELLGAAAENPERRVGELPLLTAAERDALVRQCHGAPAVLPPVAGVHELIARRAQQSPDTAAVVCGARVLTYGGLLARAGRLARHLRGRGVGPESVVGLCIPRGVDMAVAVLGVWLAGAAYLPLDPEYPDERRDFMVADSGARVVLREHDLALDTALPSTAPQVPVRPDQLAYVIYTSGSTGRPKGVQVAHGGLVNLAETFRRELGVAPGTRMLQFASFGFDAAVLDLATTLTSGATLVVASSTERTEPAALSAVVRAQGVGVASVSPSLLGTLDPAALAGVQAMLVGSERVGEQVARVWAPGRRMLNGYGPTETTVIASAGPVDAEEVGAPPIGVPLPNTRAYVLDDRLAPVPAGVTGELYLAGPQLARGYGGQAALTAERFVPDAFAGDGSRMYRSGDRVRRLPDGRLSFVDRADGQLKVRGFRIEPGEVEAALVAHPGVRAAVVTAFGDGGERRLVAYVVPADPGAGIPSVTELRESTGRRLPSFMVPSVFVELAGLPLTANGKLDRAALPEPDGTSPGEHAYVAPAGATEELLAGIWAQLLGAHRVGAEDDFFELGGHSLLATQVMSRIREVFGADVSVATLFDHPTVRALAATVDGAARGTLLAPVGEAGRDRPLPLSFGQQRLWFLDQLEPGSTDYNLPLPLRLDGVPDVAALGAALDAVTARHEVLRTRLVTGSDGVAHQVVDPASTPHPLPLVDVSGLADPAAAVRLLIARETETPFDLAAGPLMRATLIRVAPDEHVLALSMHHVVFDEWSGRILWRELSALYEAFRAGRPDPLPPLAVQYADYAVWQHQSLAGQVLEGQLGYWKDKLADLPVLELPTDRPRPAMRSSEGATTRFTVPAHTAETLRALSRRSGATMFMTLLTAFDVLLARYAGAEDIAVGTPVANRNRAETEDLIGFFVNTLVMRTDLSGDPTFAELLARVRHTALDAYAHQDLPFEQLVDALVAERDRSRTPLFQVFFTYVMADAQDGAPLLEQPEGLPRTTLFDLTLRLADSHGGGLTGEFEYSTALFDAETVERWSGHLVRLLEAVAQDEGRPVGELPLLSAGEVEQVVRGWNGASVALPSVGGVHELIVAHASVAPDAVAVVSGDRVLTYGGLVARAGRLARVLRARGVGAESVVGLCLPRGVDLVVAVLGVWLAGGAYLPLDPEYPVERLEFMLADSGVRVLVGESALVEDLSVERPVCLDDPAVVSALRAQPPTAPEVSVRSDGLAAVIYTSGSTGRAKGALVSHGSLVAVCVGWGSVYAGVGVGGGRRWLSVASASFDVFSGDVVRSLGGGGVLVLGRVGLQVEVEEWVGVLAGAGVEALECAPRYVEELVGWVERGGRGLSGLRLVAVTTDVWRTGAVVRAREVLGAGVVLVGAYGVTEATVDSTLSVWGGVGGVDRPAAVGGALPNTRLYVLDGSLCPVPVGVAGELFVGGPQVVRGYGGRGGLTAERFVADPFVGDGSRMYRTGDRVRWSVCGEVEFLGRADEQVKVRGFRIEPGEVEAVLATHPRIRTAVVGVVGEGTDRRLAAYAVPADPADGIPTVGELRDHLRRGLPDFMIPSYFTELSALPLTPNGKVDRKALPEPDGMRPRLEGFAAPTTATEELLAGIWAQVLGLDRVGVQDNFFELGGDSIISIQVVARARKVGLHFTVAQLFDHQTVAGLATVATPEDAADAEQGPVVGDFPLTPIQRWFFEQETREPGHFNQSMLLEVAEPVETEALRVAVAALLEQHDALRSRFVREGTHWAGRVMAAEPADVVHVVETTGRDDQDEWAYLDARADEAQAGLDLADGPLVRVVLFDRGPRGQLLFLVAHHLVVDGVSWPVLLEDLSVAYGQAARGLPVRLPAKTTSFMRWAQRLTELARSPELAAEAAYWRTAETTAVPLPRDHDGPNSLAYLRDLSVRLGTEQTERLLRDVPGAFHTQINDVLLSVLGTVLTEWCAAPHVTVDLEGHGREDVGADIDVSRTVGWFTSVYPVVLGGTSGGNDPGAALRRTKERLREVPRKGQGYGLLRHLGDWEPGPGPEVAFNYLGQTTQAVDSAGAPAGRFRPTGRALGRPQSTLGDRTHLLEINSQIAHGRLELVWMYSDQVHDESTVRRLAQRYIDALDELIAYCCRPDTGGYTPSDFPLAGLDQDVLDLIQQRFDSPAVPGEAAESGGAS</sequence>
<accession>A0ABZ1XCM1</accession>
<dbReference type="CDD" id="cd17643">
    <property type="entry name" value="A_NRPS_Cytc1-like"/>
    <property type="match status" value="1"/>
</dbReference>
<dbReference type="Gene3D" id="3.30.559.10">
    <property type="entry name" value="Chloramphenicol acetyltransferase-like domain"/>
    <property type="match status" value="6"/>
</dbReference>
<dbReference type="InterPro" id="IPR000873">
    <property type="entry name" value="AMP-dep_synth/lig_dom"/>
</dbReference>
<dbReference type="SUPFAM" id="SSF56801">
    <property type="entry name" value="Acetyl-CoA synthetase-like"/>
    <property type="match status" value="6"/>
</dbReference>
<dbReference type="SUPFAM" id="SSF52777">
    <property type="entry name" value="CoA-dependent acyltransferases"/>
    <property type="match status" value="13"/>
</dbReference>
<dbReference type="PROSITE" id="PS00012">
    <property type="entry name" value="PHOSPHOPANTETHEINE"/>
    <property type="match status" value="4"/>
</dbReference>
<evidence type="ECO:0000256" key="5">
    <source>
        <dbReference type="ARBA" id="ARBA00023194"/>
    </source>
</evidence>
<protein>
    <submittedName>
        <fullName evidence="8">Non-ribosomal peptide synthase/polyketide synthase</fullName>
    </submittedName>
</protein>
<dbReference type="NCBIfam" id="TIGR01733">
    <property type="entry name" value="AA-adenyl-dom"/>
    <property type="match status" value="6"/>
</dbReference>
<dbReference type="Gene3D" id="3.40.50.12780">
    <property type="entry name" value="N-terminal domain of ligase-like"/>
    <property type="match status" value="1"/>
</dbReference>
<feature type="region of interest" description="Disordered" evidence="6">
    <location>
        <begin position="1"/>
        <end position="23"/>
    </location>
</feature>
<dbReference type="InterPro" id="IPR042099">
    <property type="entry name" value="ANL_N_sf"/>
</dbReference>
<dbReference type="InterPro" id="IPR010060">
    <property type="entry name" value="NRPS_synth"/>
</dbReference>
<dbReference type="CDD" id="cd05930">
    <property type="entry name" value="A_NRPS"/>
    <property type="match status" value="5"/>
</dbReference>
<comment type="cofactor">
    <cofactor evidence="1">
        <name>pantetheine 4'-phosphate</name>
        <dbReference type="ChEBI" id="CHEBI:47942"/>
    </cofactor>
</comment>
<dbReference type="InterPro" id="IPR036736">
    <property type="entry name" value="ACP-like_sf"/>
</dbReference>
<reference evidence="8" key="1">
    <citation type="submission" date="2022-10" db="EMBL/GenBank/DDBJ databases">
        <title>The complete genomes of actinobacterial strains from the NBC collection.</title>
        <authorList>
            <person name="Joergensen T.S."/>
            <person name="Alvarez Arevalo M."/>
            <person name="Sterndorff E.B."/>
            <person name="Faurdal D."/>
            <person name="Vuksanovic O."/>
            <person name="Mourched A.-S."/>
            <person name="Charusanti P."/>
            <person name="Shaw S."/>
            <person name="Blin K."/>
            <person name="Weber T."/>
        </authorList>
    </citation>
    <scope>NUCLEOTIDE SEQUENCE</scope>
    <source>
        <strain evidence="8">NBC_00686</strain>
    </source>
</reference>
<dbReference type="Gene3D" id="1.10.1200.10">
    <property type="entry name" value="ACP-like"/>
    <property type="match status" value="6"/>
</dbReference>
<dbReference type="InterPro" id="IPR020845">
    <property type="entry name" value="AMP-binding_CS"/>
</dbReference>
<dbReference type="Pfam" id="PF00550">
    <property type="entry name" value="PP-binding"/>
    <property type="match status" value="6"/>
</dbReference>
<keyword evidence="2" id="KW-0596">Phosphopantetheine</keyword>
<dbReference type="NCBIfam" id="TIGR01720">
    <property type="entry name" value="NRPS-para261"/>
    <property type="match status" value="1"/>
</dbReference>
<keyword evidence="3" id="KW-0597">Phosphoprotein</keyword>
<feature type="domain" description="Carrier" evidence="7">
    <location>
        <begin position="1749"/>
        <end position="1824"/>
    </location>
</feature>
<dbReference type="InterPro" id="IPR045851">
    <property type="entry name" value="AMP-bd_C_sf"/>
</dbReference>
<evidence type="ECO:0000259" key="7">
    <source>
        <dbReference type="PROSITE" id="PS50075"/>
    </source>
</evidence>
<dbReference type="Gene3D" id="3.30.300.30">
    <property type="match status" value="6"/>
</dbReference>
<dbReference type="Proteomes" id="UP001432168">
    <property type="component" value="Chromosome"/>
</dbReference>
<dbReference type="CDD" id="cd19534">
    <property type="entry name" value="E_NRPS"/>
    <property type="match status" value="1"/>
</dbReference>
<dbReference type="PANTHER" id="PTHR45527:SF1">
    <property type="entry name" value="FATTY ACID SYNTHASE"/>
    <property type="match status" value="1"/>
</dbReference>
<dbReference type="Gene3D" id="3.30.559.30">
    <property type="entry name" value="Nonribosomal peptide synthetase, condensation domain"/>
    <property type="match status" value="7"/>
</dbReference>
<keyword evidence="9" id="KW-1185">Reference proteome</keyword>
<dbReference type="PANTHER" id="PTHR45527">
    <property type="entry name" value="NONRIBOSOMAL PEPTIDE SYNTHETASE"/>
    <property type="match status" value="1"/>
</dbReference>
<dbReference type="Pfam" id="PF13193">
    <property type="entry name" value="AMP-binding_C"/>
    <property type="match status" value="6"/>
</dbReference>
<evidence type="ECO:0000256" key="3">
    <source>
        <dbReference type="ARBA" id="ARBA00022553"/>
    </source>
</evidence>
<dbReference type="EMBL" id="CP109011">
    <property type="protein sequence ID" value="WUT49306.1"/>
    <property type="molecule type" value="Genomic_DNA"/>
</dbReference>
<dbReference type="InterPro" id="IPR001242">
    <property type="entry name" value="Condensation_dom"/>
</dbReference>
<feature type="domain" description="Carrier" evidence="7">
    <location>
        <begin position="4906"/>
        <end position="4981"/>
    </location>
</feature>
<dbReference type="NCBIfam" id="NF004282">
    <property type="entry name" value="PRK05691.1"/>
    <property type="match status" value="6"/>
</dbReference>
<dbReference type="InterPro" id="IPR025110">
    <property type="entry name" value="AMP-bd_C"/>
</dbReference>
<feature type="domain" description="Carrier" evidence="7">
    <location>
        <begin position="5970"/>
        <end position="6044"/>
    </location>
</feature>
<dbReference type="PROSITE" id="PS00455">
    <property type="entry name" value="AMP_BINDING"/>
    <property type="match status" value="6"/>
</dbReference>
<evidence type="ECO:0000256" key="4">
    <source>
        <dbReference type="ARBA" id="ARBA00022737"/>
    </source>
</evidence>
<dbReference type="Gene3D" id="2.30.38.10">
    <property type="entry name" value="Luciferase, Domain 3"/>
    <property type="match status" value="5"/>
</dbReference>
<evidence type="ECO:0000313" key="9">
    <source>
        <dbReference type="Proteomes" id="UP001432168"/>
    </source>
</evidence>
<feature type="domain" description="Carrier" evidence="7">
    <location>
        <begin position="2818"/>
        <end position="2893"/>
    </location>
</feature>
<dbReference type="Pfam" id="PF00668">
    <property type="entry name" value="Condensation"/>
    <property type="match status" value="6"/>
</dbReference>
<dbReference type="InterPro" id="IPR006162">
    <property type="entry name" value="Ppantetheine_attach_site"/>
</dbReference>
<proteinExistence type="predicted"/>
<evidence type="ECO:0000256" key="1">
    <source>
        <dbReference type="ARBA" id="ARBA00001957"/>
    </source>
</evidence>
<evidence type="ECO:0000313" key="8">
    <source>
        <dbReference type="EMBL" id="WUT49306.1"/>
    </source>
</evidence>
<keyword evidence="5" id="KW-0045">Antibiotic biosynthesis</keyword>
<dbReference type="InterPro" id="IPR023213">
    <property type="entry name" value="CAT-like_dom_sf"/>
</dbReference>
<feature type="domain" description="Carrier" evidence="7">
    <location>
        <begin position="724"/>
        <end position="799"/>
    </location>
</feature>
<evidence type="ECO:0000256" key="6">
    <source>
        <dbReference type="SAM" id="MobiDB-lite"/>
    </source>
</evidence>
<dbReference type="InterPro" id="IPR010071">
    <property type="entry name" value="AA_adenyl_dom"/>
</dbReference>
<dbReference type="Gene3D" id="3.40.50.980">
    <property type="match status" value="10"/>
</dbReference>